<comment type="caution">
    <text evidence="2">The sequence shown here is derived from an EMBL/GenBank/DDBJ whole genome shotgun (WGS) entry which is preliminary data.</text>
</comment>
<evidence type="ECO:0000313" key="3">
    <source>
        <dbReference type="Proteomes" id="UP000230837"/>
    </source>
</evidence>
<feature type="transmembrane region" description="Helical" evidence="1">
    <location>
        <begin position="6"/>
        <end position="23"/>
    </location>
</feature>
<dbReference type="Gene3D" id="2.60.40.10">
    <property type="entry name" value="Immunoglobulins"/>
    <property type="match status" value="1"/>
</dbReference>
<accession>A0A2M7IPU1</accession>
<dbReference type="Proteomes" id="UP000230837">
    <property type="component" value="Unassembled WGS sequence"/>
</dbReference>
<evidence type="ECO:0008006" key="4">
    <source>
        <dbReference type="Google" id="ProtNLM"/>
    </source>
</evidence>
<organism evidence="2 3">
    <name type="scientific">Candidatus Kaiserbacteria bacterium CG_4_8_14_3_um_filter_38_9</name>
    <dbReference type="NCBI Taxonomy" id="1974599"/>
    <lineage>
        <taxon>Bacteria</taxon>
        <taxon>Candidatus Kaiseribacteriota</taxon>
    </lineage>
</organism>
<reference evidence="3" key="1">
    <citation type="submission" date="2017-09" db="EMBL/GenBank/DDBJ databases">
        <title>Depth-based differentiation of microbial function through sediment-hosted aquifers and enrichment of novel symbionts in the deep terrestrial subsurface.</title>
        <authorList>
            <person name="Probst A.J."/>
            <person name="Ladd B."/>
            <person name="Jarett J.K."/>
            <person name="Geller-Mcgrath D.E."/>
            <person name="Sieber C.M.K."/>
            <person name="Emerson J.B."/>
            <person name="Anantharaman K."/>
            <person name="Thomas B.C."/>
            <person name="Malmstrom R."/>
            <person name="Stieglmeier M."/>
            <person name="Klingl A."/>
            <person name="Woyke T."/>
            <person name="Ryan C.M."/>
            <person name="Banfield J.F."/>
        </authorList>
    </citation>
    <scope>NUCLEOTIDE SEQUENCE [LARGE SCALE GENOMIC DNA]</scope>
</reference>
<dbReference type="AlphaFoldDB" id="A0A2M7IPU1"/>
<evidence type="ECO:0000313" key="2">
    <source>
        <dbReference type="EMBL" id="PIW97298.1"/>
    </source>
</evidence>
<sequence length="139" mass="15091">MKLKTIIVILTLIIGLIVIIWLGKINQTNLNSNSQAQTQKIKSSSLLANELLYNFGTISMQDGLVEKTFQITNPTTQDVKLSRVVTSCMCTKAYIENNGKEKGPFGMAGHGGPVPMANEIIEAGKSIDIKVVYDPNAHG</sequence>
<dbReference type="Pfam" id="PF07610">
    <property type="entry name" value="DUF1573"/>
    <property type="match status" value="1"/>
</dbReference>
<dbReference type="InterPro" id="IPR013783">
    <property type="entry name" value="Ig-like_fold"/>
</dbReference>
<keyword evidence="1" id="KW-0812">Transmembrane</keyword>
<dbReference type="EMBL" id="PFHR01000020">
    <property type="protein sequence ID" value="PIW97298.1"/>
    <property type="molecule type" value="Genomic_DNA"/>
</dbReference>
<keyword evidence="1" id="KW-0472">Membrane</keyword>
<name>A0A2M7IPU1_9BACT</name>
<dbReference type="InterPro" id="IPR011467">
    <property type="entry name" value="DUF1573"/>
</dbReference>
<keyword evidence="1" id="KW-1133">Transmembrane helix</keyword>
<gene>
    <name evidence="2" type="ORF">COZ82_00310</name>
</gene>
<proteinExistence type="predicted"/>
<protein>
    <recommendedName>
        <fullName evidence="4">DUF1573 domain-containing protein</fullName>
    </recommendedName>
</protein>
<feature type="non-terminal residue" evidence="2">
    <location>
        <position position="139"/>
    </location>
</feature>
<evidence type="ECO:0000256" key="1">
    <source>
        <dbReference type="SAM" id="Phobius"/>
    </source>
</evidence>